<dbReference type="RefSeq" id="XP_002895171.1">
    <property type="nucleotide sequence ID" value="XM_002895125.1"/>
</dbReference>
<name>D0P3F8_PHYIT</name>
<dbReference type="OrthoDB" id="364892at2759"/>
<dbReference type="GO" id="GO:0043022">
    <property type="term" value="F:ribosome binding"/>
    <property type="evidence" value="ECO:0007669"/>
    <property type="project" value="TreeGrafter"/>
</dbReference>
<dbReference type="GO" id="GO:1990904">
    <property type="term" value="C:ribonucleoprotein complex"/>
    <property type="evidence" value="ECO:0007669"/>
    <property type="project" value="TreeGrafter"/>
</dbReference>
<keyword evidence="2" id="KW-1185">Reference proteome</keyword>
<dbReference type="VEuPathDB" id="FungiDB:PITG_21051"/>
<evidence type="ECO:0000313" key="2">
    <source>
        <dbReference type="Proteomes" id="UP000006643"/>
    </source>
</evidence>
<dbReference type="PANTHER" id="PTHR42908">
    <property type="entry name" value="TRANSLATION ELONGATION FACTOR-RELATED"/>
    <property type="match status" value="1"/>
</dbReference>
<dbReference type="PANTHER" id="PTHR42908:SF3">
    <property type="entry name" value="ELONGATION FACTOR-LIKE GTPASE 1"/>
    <property type="match status" value="1"/>
</dbReference>
<sequence>MGQPISGEAHLPVVESFGLATALLIQTSGAASNPQLIFSHWSIIDMDPVFNPQTELEREDFGERVHEHNYVRRYIEAVRKRKGLSRDEKIVVHPEKTRTLKRYDAG</sequence>
<accession>D0P3F8</accession>
<organism evidence="1 2">
    <name type="scientific">Phytophthora infestans (strain T30-4)</name>
    <name type="common">Potato late blight agent</name>
    <dbReference type="NCBI Taxonomy" id="403677"/>
    <lineage>
        <taxon>Eukaryota</taxon>
        <taxon>Sar</taxon>
        <taxon>Stramenopiles</taxon>
        <taxon>Oomycota</taxon>
        <taxon>Peronosporomycetes</taxon>
        <taxon>Peronosporales</taxon>
        <taxon>Peronosporaceae</taxon>
        <taxon>Phytophthora</taxon>
    </lineage>
</organism>
<proteinExistence type="predicted"/>
<reference evidence="2" key="1">
    <citation type="journal article" date="2009" name="Nature">
        <title>Genome sequence and analysis of the Irish potato famine pathogen Phytophthora infestans.</title>
        <authorList>
            <consortium name="The Broad Institute Genome Sequencing Platform"/>
            <person name="Haas B.J."/>
            <person name="Kamoun S."/>
            <person name="Zody M.C."/>
            <person name="Jiang R.H."/>
            <person name="Handsaker R.E."/>
            <person name="Cano L.M."/>
            <person name="Grabherr M."/>
            <person name="Kodira C.D."/>
            <person name="Raffaele S."/>
            <person name="Torto-Alalibo T."/>
            <person name="Bozkurt T.O."/>
            <person name="Ah-Fong A.M."/>
            <person name="Alvarado L."/>
            <person name="Anderson V.L."/>
            <person name="Armstrong M.R."/>
            <person name="Avrova A."/>
            <person name="Baxter L."/>
            <person name="Beynon J."/>
            <person name="Boevink P.C."/>
            <person name="Bollmann S.R."/>
            <person name="Bos J.I."/>
            <person name="Bulone V."/>
            <person name="Cai G."/>
            <person name="Cakir C."/>
            <person name="Carrington J.C."/>
            <person name="Chawner M."/>
            <person name="Conti L."/>
            <person name="Costanzo S."/>
            <person name="Ewan R."/>
            <person name="Fahlgren N."/>
            <person name="Fischbach M.A."/>
            <person name="Fugelstad J."/>
            <person name="Gilroy E.M."/>
            <person name="Gnerre S."/>
            <person name="Green P.J."/>
            <person name="Grenville-Briggs L.J."/>
            <person name="Griffith J."/>
            <person name="Grunwald N.J."/>
            <person name="Horn K."/>
            <person name="Horner N.R."/>
            <person name="Hu C.H."/>
            <person name="Huitema E."/>
            <person name="Jeong D.H."/>
            <person name="Jones A.M."/>
            <person name="Jones J.D."/>
            <person name="Jones R.W."/>
            <person name="Karlsson E.K."/>
            <person name="Kunjeti S.G."/>
            <person name="Lamour K."/>
            <person name="Liu Z."/>
            <person name="Ma L."/>
            <person name="Maclean D."/>
            <person name="Chibucos M.C."/>
            <person name="McDonald H."/>
            <person name="McWalters J."/>
            <person name="Meijer H.J."/>
            <person name="Morgan W."/>
            <person name="Morris P.F."/>
            <person name="Munro C.A."/>
            <person name="O'Neill K."/>
            <person name="Ospina-Giraldo M."/>
            <person name="Pinzon A."/>
            <person name="Pritchard L."/>
            <person name="Ramsahoye B."/>
            <person name="Ren Q."/>
            <person name="Restrepo S."/>
            <person name="Roy S."/>
            <person name="Sadanandom A."/>
            <person name="Savidor A."/>
            <person name="Schornack S."/>
            <person name="Schwartz D.C."/>
            <person name="Schumann U.D."/>
            <person name="Schwessinger B."/>
            <person name="Seyer L."/>
            <person name="Sharpe T."/>
            <person name="Silvar C."/>
            <person name="Song J."/>
            <person name="Studholme D.J."/>
            <person name="Sykes S."/>
            <person name="Thines M."/>
            <person name="van de Vondervoort P.J."/>
            <person name="Phuntumart V."/>
            <person name="Wawra S."/>
            <person name="Weide R."/>
            <person name="Win J."/>
            <person name="Young C."/>
            <person name="Zhou S."/>
            <person name="Fry W."/>
            <person name="Meyers B.C."/>
            <person name="van West P."/>
            <person name="Ristaino J."/>
            <person name="Govers F."/>
            <person name="Birch P.R."/>
            <person name="Whisson S.C."/>
            <person name="Judelson H.S."/>
            <person name="Nusbaum C."/>
        </authorList>
    </citation>
    <scope>NUCLEOTIDE SEQUENCE [LARGE SCALE GENOMIC DNA]</scope>
    <source>
        <strain evidence="2">T30-4</strain>
    </source>
</reference>
<dbReference type="SUPFAM" id="SSF54980">
    <property type="entry name" value="EF-G C-terminal domain-like"/>
    <property type="match status" value="1"/>
</dbReference>
<dbReference type="AlphaFoldDB" id="D0P3F8"/>
<dbReference type="OMA" id="SHWETVD"/>
<dbReference type="eggNOG" id="KOG0467">
    <property type="taxonomic scope" value="Eukaryota"/>
</dbReference>
<dbReference type="GO" id="GO:0042256">
    <property type="term" value="P:cytosolic ribosome assembly"/>
    <property type="evidence" value="ECO:0007669"/>
    <property type="project" value="TreeGrafter"/>
</dbReference>
<dbReference type="HOGENOM" id="CLU_158740_0_0_1"/>
<dbReference type="STRING" id="403677.D0P3F8"/>
<dbReference type="KEGG" id="pif:PITG_21051"/>
<dbReference type="InterPro" id="IPR035647">
    <property type="entry name" value="EFG_III/V"/>
</dbReference>
<dbReference type="GO" id="GO:0005829">
    <property type="term" value="C:cytosol"/>
    <property type="evidence" value="ECO:0007669"/>
    <property type="project" value="TreeGrafter"/>
</dbReference>
<dbReference type="Gene3D" id="3.30.70.240">
    <property type="match status" value="1"/>
</dbReference>
<gene>
    <name evidence="1" type="ORF">PITG_21051</name>
</gene>
<evidence type="ECO:0000313" key="1">
    <source>
        <dbReference type="EMBL" id="EEY59512.1"/>
    </source>
</evidence>
<dbReference type="GeneID" id="9466782"/>
<protein>
    <submittedName>
        <fullName evidence="1">Uncharacterized protein</fullName>
    </submittedName>
</protein>
<dbReference type="EMBL" id="DS028366">
    <property type="protein sequence ID" value="EEY59512.1"/>
    <property type="molecule type" value="Genomic_DNA"/>
</dbReference>
<dbReference type="GO" id="GO:0003924">
    <property type="term" value="F:GTPase activity"/>
    <property type="evidence" value="ECO:0007669"/>
    <property type="project" value="TreeGrafter"/>
</dbReference>
<dbReference type="InParanoid" id="D0P3F8"/>
<dbReference type="Proteomes" id="UP000006643">
    <property type="component" value="Unassembled WGS sequence"/>
</dbReference>